<dbReference type="InterPro" id="IPR011989">
    <property type="entry name" value="ARM-like"/>
</dbReference>
<dbReference type="InterPro" id="IPR027417">
    <property type="entry name" value="P-loop_NTPase"/>
</dbReference>
<feature type="compositionally biased region" description="Basic and acidic residues" evidence="9">
    <location>
        <begin position="72"/>
        <end position="85"/>
    </location>
</feature>
<dbReference type="GO" id="GO:0008654">
    <property type="term" value="P:phospholipid biosynthetic process"/>
    <property type="evidence" value="ECO:0007669"/>
    <property type="project" value="UniProtKB-KW"/>
</dbReference>
<reference evidence="11 12" key="1">
    <citation type="journal article" date="2017" name="BMC Genomics">
        <title>Chromosome level assembly and secondary metabolite potential of the parasitic fungus Cordyceps militaris.</title>
        <authorList>
            <person name="Kramer G.J."/>
            <person name="Nodwell J.R."/>
        </authorList>
    </citation>
    <scope>NUCLEOTIDE SEQUENCE [LARGE SCALE GENOMIC DNA]</scope>
    <source>
        <strain evidence="11 12">ATCC 34164</strain>
    </source>
</reference>
<name>A0A2H4SUF4_CORMI</name>
<evidence type="ECO:0000256" key="2">
    <source>
        <dbReference type="ARBA" id="ARBA00004167"/>
    </source>
</evidence>
<dbReference type="EC" id="3.1.-.-" evidence="8"/>
<dbReference type="InterPro" id="IPR012908">
    <property type="entry name" value="PGAP1-ab_dom-like"/>
</dbReference>
<evidence type="ECO:0000256" key="3">
    <source>
        <dbReference type="ARBA" id="ARBA00015856"/>
    </source>
</evidence>
<dbReference type="GO" id="GO:0016788">
    <property type="term" value="F:hydrolase activity, acting on ester bonds"/>
    <property type="evidence" value="ECO:0007669"/>
    <property type="project" value="InterPro"/>
</dbReference>
<comment type="subcellular location">
    <subcellularLocation>
        <location evidence="8">Endoplasmic reticulum membrane</location>
    </subcellularLocation>
    <subcellularLocation>
        <location evidence="2">Membrane</location>
        <topology evidence="2">Single-pass membrane protein</topology>
    </subcellularLocation>
</comment>
<dbReference type="InterPro" id="IPR052374">
    <property type="entry name" value="SERAC1"/>
</dbReference>
<comment type="similarity">
    <text evidence="8">Belongs to the GPI inositol-deacylase family.</text>
</comment>
<keyword evidence="8" id="KW-0813">Transport</keyword>
<feature type="region of interest" description="Disordered" evidence="9">
    <location>
        <begin position="316"/>
        <end position="336"/>
    </location>
</feature>
<dbReference type="VEuPathDB" id="FungiDB:A9K55_001074"/>
<sequence length="1765" mass="197906">MERLDKRRLVLHGEPNALDSAQTCQRLGNGVKHTLLLGAHVGRVASTQAQLGIRRRAVGTRRRRVGLALGDAHADARRRAREQIPQKRGPASGHGGGDVSRGVAQADGEDEHVGRAGEQAGAERQDGLAVCRGRGARRGRGRGGGEVGGEREGGQDSGEEPDAADAAGARVGEGEDGVKDGGEVDDVDGARPVGGDDGTAVREAAPRLVGERAALDAVELQVHPPDARDAQQAPERHLARDDGQRQVLEQAKVAGGEEEEEREAEREDERVVGGADGGEGRRDGEEGCDARGCVMMKQRIIAVPGLGADPHFTWTKEVQTSPQKSDEHDDATSVKAKNKVPTPRVHLLDLFVEFFPMARILRFEDNSDWQGDAVVKTTDEMGRRLWAQIEATRLPSRLPIILIGHSLGGLVIKQALCAGRSESAIDDILGIIFLGTPHQGASAAKGIARLATALNRFRTDDTLLKFLTKNNPGLSDLRDRFDEVQSQIGERKAKIRIIAFYETKKSYGLKEPLVNRDSATTHADAYERHLVNTDHSGLNKCCSKNDGLFVQLTDAIERLRYPSRLKLADLLIKRNHYTAARLEIVRISGAKLDFRQCYINLTIEHRSGQESTCERQETPSSPFWVSAREVKTRPLPGMLSVKDVFDHVQGRRAPFSLLVREKVKSEDLGLSTIFDQRRGPDGALILPRRIMIRGRAGVGKSTLCKKIIHDFLRHGMWGDLFHRILWVPLRNLARDERMTNPGYNFKSLFKDEFFPDNDEFAEELARDWSTKSGDSLFVLDGLDEVSKILAKESRMKDFIEELLRQPNLIVTSRPYANHSAVANVHLEAEVMGFHPDQVVAYLKADPEMRGRVDEFMSFIDRRWILRDFVQVPILLDALCFIWDNPRRKGIHDTMAGIYIAICQTLWEKDLQKLQLDDPESLPSENQSKFQHVQTILELLAFSGLSRNLADFTTDHRDVLARHFRSPKGFPLDATLRCISFMRSSDSPELSNRNYHFLHLTFQEFFAAQYFVRRWIDSVELEYVFNEGESDPENCPAQPFKFLQRYKYSPDYDVFWCLVTGLMAARSSTHLRHFFDAVEHEPLDLLGPAHQRLVMHCLAEVGEGSELPIRPKLEARLYQWMMFERVIDAGAGATILAEPGFPEAYLCKALDYHSLRRTMHLQRLDSEILRILTVLKRNKRPLSEKVEARIFELLIEERFRDEAVVTLKCLPSLSMITLRGIMKLLMDKLKDQGLRNAAADVLQGHASLPEEIVNDLSALRRNEDEHIWALAAFASGDYVFDLTKESACLLGDYVGEGQDWAIRGLYLTMTPSEKTESTLVRLMKEHQSEEARESSAILLGKIPRLFPATLALLVQVLSDCHDARTTCLVISLLHRQRQKFPESSQEALASLFLRMPDLRFDIAYILRGQHSLPTEVSMMLMCVLENEENDARYRHLAIEALNGSIDCLPHPVVIVLTNLVANDSHSDVLRSSAAGLLRYQSTSPADTETLERLLRDKSSCVRSFALKTLSYRDPGLLTTSSLCGVLERQLLHFEVDGWTMESAQAVEASEALEALQGRSDLLPSDEMVLLRFMSIARALAHEPRPKEEHLGPRIWLEPFVSPLVMAVVAATILARQPQLSEATKKSLLRSLSTEDNKRVFQYLSAALFVHQKQAMLPPMTDDLVRHAILTPGFLGRTFVRRLASEPQSKSAPNTSINVGLILSLHDHLMLRSTFERITLCIDGNLCILDQSRGRRSLYISDGEIDCLRHGIAAFNKRYGIFCDSDE</sequence>
<comment type="similarity">
    <text evidence="7">Belongs to the SERAC1 family.</text>
</comment>
<evidence type="ECO:0000256" key="8">
    <source>
        <dbReference type="RuleBase" id="RU365011"/>
    </source>
</evidence>
<gene>
    <name evidence="11" type="ORF">A9K55_001074</name>
</gene>
<dbReference type="Gene3D" id="1.25.10.10">
    <property type="entry name" value="Leucine-rich Repeat Variant"/>
    <property type="match status" value="1"/>
</dbReference>
<dbReference type="OrthoDB" id="5153622at2759"/>
<dbReference type="Pfam" id="PF23238">
    <property type="entry name" value="DUF7068"/>
    <property type="match status" value="1"/>
</dbReference>
<dbReference type="InterPro" id="IPR007111">
    <property type="entry name" value="NACHT_NTPase"/>
</dbReference>
<dbReference type="InterPro" id="IPR029058">
    <property type="entry name" value="AB_hydrolase_fold"/>
</dbReference>
<dbReference type="GO" id="GO:0015031">
    <property type="term" value="P:protein transport"/>
    <property type="evidence" value="ECO:0007669"/>
    <property type="project" value="UniProtKB-KW"/>
</dbReference>
<keyword evidence="5" id="KW-0443">Lipid metabolism</keyword>
<evidence type="ECO:0000256" key="4">
    <source>
        <dbReference type="ARBA" id="ARBA00022516"/>
    </source>
</evidence>
<dbReference type="GO" id="GO:0005789">
    <property type="term" value="C:endoplasmic reticulum membrane"/>
    <property type="evidence" value="ECO:0007669"/>
    <property type="project" value="UniProtKB-SubCell"/>
</dbReference>
<feature type="region of interest" description="Disordered" evidence="9">
    <location>
        <begin position="223"/>
        <end position="287"/>
    </location>
</feature>
<keyword evidence="8" id="KW-0378">Hydrolase</keyword>
<dbReference type="VEuPathDB" id="FungiDB:CCM_03721"/>
<proteinExistence type="inferred from homology"/>
<feature type="region of interest" description="Disordered" evidence="9">
    <location>
        <begin position="70"/>
        <end position="204"/>
    </location>
</feature>
<evidence type="ECO:0000256" key="1">
    <source>
        <dbReference type="ARBA" id="ARBA00003496"/>
    </source>
</evidence>
<dbReference type="EMBL" id="CP023327">
    <property type="protein sequence ID" value="ATY66741.1"/>
    <property type="molecule type" value="Genomic_DNA"/>
</dbReference>
<feature type="compositionally biased region" description="Basic and acidic residues" evidence="9">
    <location>
        <begin position="172"/>
        <end position="182"/>
    </location>
</feature>
<evidence type="ECO:0000313" key="11">
    <source>
        <dbReference type="EMBL" id="ATY66741.1"/>
    </source>
</evidence>
<feature type="compositionally biased region" description="Basic and acidic residues" evidence="9">
    <location>
        <begin position="225"/>
        <end position="244"/>
    </location>
</feature>
<keyword evidence="8" id="KW-0653">Protein transport</keyword>
<dbReference type="Pfam" id="PF07819">
    <property type="entry name" value="PGAP1"/>
    <property type="match status" value="1"/>
</dbReference>
<keyword evidence="4" id="KW-0444">Lipid biosynthesis</keyword>
<accession>A0A2H4SUF4</accession>
<dbReference type="SUPFAM" id="SSF48371">
    <property type="entry name" value="ARM repeat"/>
    <property type="match status" value="1"/>
</dbReference>
<dbReference type="Gene3D" id="3.40.50.1820">
    <property type="entry name" value="alpha/beta hydrolase"/>
    <property type="match status" value="1"/>
</dbReference>
<dbReference type="PANTHER" id="PTHR48182">
    <property type="entry name" value="PROTEIN SERAC1"/>
    <property type="match status" value="1"/>
</dbReference>
<evidence type="ECO:0000256" key="7">
    <source>
        <dbReference type="ARBA" id="ARBA00038024"/>
    </source>
</evidence>
<dbReference type="Gene3D" id="3.40.50.300">
    <property type="entry name" value="P-loop containing nucleotide triphosphate hydrolases"/>
    <property type="match status" value="1"/>
</dbReference>
<keyword evidence="8" id="KW-0256">Endoplasmic reticulum</keyword>
<dbReference type="InterPro" id="IPR055496">
    <property type="entry name" value="DUF7068"/>
</dbReference>
<dbReference type="PROSITE" id="PS50837">
    <property type="entry name" value="NACHT"/>
    <property type="match status" value="1"/>
</dbReference>
<dbReference type="InterPro" id="IPR016024">
    <property type="entry name" value="ARM-type_fold"/>
</dbReference>
<evidence type="ECO:0000256" key="6">
    <source>
        <dbReference type="ARBA" id="ARBA00023264"/>
    </source>
</evidence>
<evidence type="ECO:0000256" key="9">
    <source>
        <dbReference type="SAM" id="MobiDB-lite"/>
    </source>
</evidence>
<keyword evidence="6" id="KW-1208">Phospholipid metabolism</keyword>
<dbReference type="PANTHER" id="PTHR48182:SF3">
    <property type="entry name" value="DUF676 DOMAIN-CONTAINING PROTEIN"/>
    <property type="match status" value="1"/>
</dbReference>
<evidence type="ECO:0000259" key="10">
    <source>
        <dbReference type="PROSITE" id="PS50837"/>
    </source>
</evidence>
<dbReference type="Proteomes" id="UP000323067">
    <property type="component" value="Chromosome ii"/>
</dbReference>
<dbReference type="Pfam" id="PF05729">
    <property type="entry name" value="NACHT"/>
    <property type="match status" value="1"/>
</dbReference>
<protein>
    <recommendedName>
        <fullName evidence="3 8">GPI inositol-deacylase</fullName>
        <ecNumber evidence="8">3.1.-.-</ecNumber>
    </recommendedName>
</protein>
<comment type="function">
    <text evidence="1 8">Involved in inositol deacylation of GPI-anchored proteins which plays important roles in the quality control and ER-associated degradation of GPI-anchored proteins.</text>
</comment>
<dbReference type="SUPFAM" id="SSF52540">
    <property type="entry name" value="P-loop containing nucleoside triphosphate hydrolases"/>
    <property type="match status" value="1"/>
</dbReference>
<organism evidence="11 12">
    <name type="scientific">Cordyceps militaris</name>
    <name type="common">Caterpillar fungus</name>
    <name type="synonym">Clavaria militaris</name>
    <dbReference type="NCBI Taxonomy" id="73501"/>
    <lineage>
        <taxon>Eukaryota</taxon>
        <taxon>Fungi</taxon>
        <taxon>Dikarya</taxon>
        <taxon>Ascomycota</taxon>
        <taxon>Pezizomycotina</taxon>
        <taxon>Sordariomycetes</taxon>
        <taxon>Hypocreomycetidae</taxon>
        <taxon>Hypocreales</taxon>
        <taxon>Cordycipitaceae</taxon>
        <taxon>Cordyceps</taxon>
    </lineage>
</organism>
<dbReference type="SUPFAM" id="SSF53474">
    <property type="entry name" value="alpha/beta-Hydrolases"/>
    <property type="match status" value="1"/>
</dbReference>
<feature type="compositionally biased region" description="Basic and acidic residues" evidence="9">
    <location>
        <begin position="111"/>
        <end position="126"/>
    </location>
</feature>
<feature type="compositionally biased region" description="Basic and acidic residues" evidence="9">
    <location>
        <begin position="278"/>
        <end position="287"/>
    </location>
</feature>
<feature type="domain" description="NACHT" evidence="10">
    <location>
        <begin position="688"/>
        <end position="816"/>
    </location>
</feature>
<keyword evidence="5" id="KW-0594">Phospholipid biosynthesis</keyword>
<evidence type="ECO:0000256" key="5">
    <source>
        <dbReference type="ARBA" id="ARBA00023209"/>
    </source>
</evidence>
<keyword evidence="8" id="KW-0472">Membrane</keyword>
<evidence type="ECO:0000313" key="12">
    <source>
        <dbReference type="Proteomes" id="UP000323067"/>
    </source>
</evidence>